<evidence type="ECO:0000259" key="2">
    <source>
        <dbReference type="Pfam" id="PF07593"/>
    </source>
</evidence>
<name>A0A5C7GH59_9FLAO</name>
<gene>
    <name evidence="3" type="ORF">FUA22_08380</name>
</gene>
<dbReference type="Pfam" id="PF13517">
    <property type="entry name" value="FG-GAP_3"/>
    <property type="match status" value="6"/>
</dbReference>
<evidence type="ECO:0000313" key="4">
    <source>
        <dbReference type="Proteomes" id="UP000321080"/>
    </source>
</evidence>
<dbReference type="InterPro" id="IPR013517">
    <property type="entry name" value="FG-GAP"/>
</dbReference>
<dbReference type="AlphaFoldDB" id="A0A5C7GH59"/>
<dbReference type="PANTHER" id="PTHR16026:SF0">
    <property type="entry name" value="CARTILAGE ACIDIC PROTEIN 1"/>
    <property type="match status" value="1"/>
</dbReference>
<dbReference type="PROSITE" id="PS51257">
    <property type="entry name" value="PROKAR_LIPOPROTEIN"/>
    <property type="match status" value="1"/>
</dbReference>
<dbReference type="Proteomes" id="UP000321080">
    <property type="component" value="Unassembled WGS sequence"/>
</dbReference>
<proteinExistence type="predicted"/>
<dbReference type="InterPro" id="IPR028994">
    <property type="entry name" value="Integrin_alpha_N"/>
</dbReference>
<dbReference type="RefSeq" id="WP_147767520.1">
    <property type="nucleotide sequence ID" value="NZ_VRKQ01000010.1"/>
</dbReference>
<dbReference type="OrthoDB" id="9816120at2"/>
<sequence length="1103" mass="124598">MNLLKRTYKTLFLVQILQLVLLSACSNNKKEVPHRESTQFTLVENTHSNIHFTNTVKEDLYFNFINYSYIYNGGGVAVGDINNDGLEDLYFTSNQNSNKLYLNKGDFKFEDITESANVSDNGGWTTGTTMIDINNDGWLDIYVCKSGSLKSHKPRENKLFINQQNNTFKESAEVYGLNHFGFSIQAYFFDYDADGDLDMYLVNHRADFRNNTNIDAKLQTTKEPYNSDQLFRNDIGKFTNVTHEAGVENKAWGLSASIGDFNNDNLPDIYVANDFLEPDFLYINQGNGTFKDEILDRFKHISANSMGSDYADINNDLHPDLIALDMMAEDHIRSKENMATMSTENFNAIVNAGYHYQYMSNVLQLNNGNGVFSEIGQLSGIAKTDWSWAPLIADFDNDGFNDLFVTNGIEHDLSNQDFRNQMRTNIRNRKKVSLDEAINMMPSHKLSNYIFRNNSNLTFRNLTSDWGLNQKLNSTGAVYADLDNDGDLDIVLNNQSDKASVYKNNSVNNYITVSLKGPQKNKKGIGSQVIIYTDNNQQIKKQFVSRGYQSSVTYKLHFGLGNKSKIDSIVISWPNGSTQVLSEPKINKTILVDFKESENSKRHSSIPEALFVDIDPNDIGVDFIQKENQFNDYNLQLLLPQKQSENSEPLTVGDVNNDGLEDFFVGNAKDAKASLYIQKSDGTFIETNKSLFHSEKAFEDTDALFFDIDNDNDLDLYVASGGYEFEENSPFLQDRLYINNGKGKFQKSNELPENLSNTQCIAMSDYDNDGDKDVFLGSSVIHGKYPVAYPSHLLKNHNGKLLDVTSQTIDDISDLTMVNDAIFSDYDKDGDDDLIVVGEWMPITIFENSDGKFLKKEIDTLKNTNGWYQSITPLDFNNDGNEDYIIGNWGNNNKFHPSKNKPLHIYADYLDDNTSFDIVLSKVSKTGDLLPVRGKECSSQQTPFINNKLKTYNAFANATLPEIYGESKLNEAIHFKAANFSSILLKNSGNNGFSLHELPNQAQFSPTLATQVLDVNNDGYLDVFGIGNIYQAEVETVRYDASLGYILLGDKNESYSYLNDVSYFNEKEAKAIDKIIIKGESHLIILNKNNSLKILKLKNHGKH</sequence>
<dbReference type="InterPro" id="IPR027039">
    <property type="entry name" value="Crtac1"/>
</dbReference>
<organism evidence="3 4">
    <name type="scientific">Seonamhaeicola maritimus</name>
    <dbReference type="NCBI Taxonomy" id="2591822"/>
    <lineage>
        <taxon>Bacteria</taxon>
        <taxon>Pseudomonadati</taxon>
        <taxon>Bacteroidota</taxon>
        <taxon>Flavobacteriia</taxon>
        <taxon>Flavobacteriales</taxon>
        <taxon>Flavobacteriaceae</taxon>
    </lineage>
</organism>
<evidence type="ECO:0000313" key="3">
    <source>
        <dbReference type="EMBL" id="TXG36595.1"/>
    </source>
</evidence>
<dbReference type="SUPFAM" id="SSF69318">
    <property type="entry name" value="Integrin alpha N-terminal domain"/>
    <property type="match status" value="3"/>
</dbReference>
<dbReference type="Gene3D" id="2.130.10.130">
    <property type="entry name" value="Integrin alpha, N-terminal"/>
    <property type="match status" value="3"/>
</dbReference>
<dbReference type="PANTHER" id="PTHR16026">
    <property type="entry name" value="CARTILAGE ACIDIC PROTEIN 1"/>
    <property type="match status" value="1"/>
</dbReference>
<protein>
    <submittedName>
        <fullName evidence="3">CRTAC1 family protein</fullName>
    </submittedName>
</protein>
<dbReference type="Pfam" id="PF07593">
    <property type="entry name" value="UnbV_ASPIC"/>
    <property type="match status" value="1"/>
</dbReference>
<feature type="domain" description="ASPIC/UnbV" evidence="2">
    <location>
        <begin position="524"/>
        <end position="590"/>
    </location>
</feature>
<accession>A0A5C7GH59</accession>
<dbReference type="EMBL" id="VRKQ01000010">
    <property type="protein sequence ID" value="TXG36595.1"/>
    <property type="molecule type" value="Genomic_DNA"/>
</dbReference>
<dbReference type="InterPro" id="IPR011519">
    <property type="entry name" value="UnbV_ASPIC"/>
</dbReference>
<reference evidence="3 4" key="1">
    <citation type="submission" date="2019-08" db="EMBL/GenBank/DDBJ databases">
        <title>Seonamhaeicola sediminis sp. nov., isolated from marine sediment.</title>
        <authorList>
            <person name="Cao W.R."/>
        </authorList>
    </citation>
    <scope>NUCLEOTIDE SEQUENCE [LARGE SCALE GENOMIC DNA]</scope>
    <source>
        <strain evidence="3 4">1505</strain>
    </source>
</reference>
<evidence type="ECO:0000256" key="1">
    <source>
        <dbReference type="ARBA" id="ARBA00022729"/>
    </source>
</evidence>
<keyword evidence="1" id="KW-0732">Signal</keyword>
<comment type="caution">
    <text evidence="3">The sequence shown here is derived from an EMBL/GenBank/DDBJ whole genome shotgun (WGS) entry which is preliminary data.</text>
</comment>
<keyword evidence="4" id="KW-1185">Reference proteome</keyword>